<dbReference type="GO" id="GO:0008528">
    <property type="term" value="F:G protein-coupled peptide receptor activity"/>
    <property type="evidence" value="ECO:0007669"/>
    <property type="project" value="InterPro"/>
</dbReference>
<dbReference type="Gene3D" id="1.20.1070.10">
    <property type="entry name" value="Rhodopsin 7-helix transmembrane proteins"/>
    <property type="match status" value="2"/>
</dbReference>
<dbReference type="OrthoDB" id="10011262at2759"/>
<dbReference type="Pfam" id="PF10324">
    <property type="entry name" value="7TM_GPCR_Srw"/>
    <property type="match status" value="1"/>
</dbReference>
<dbReference type="InterPro" id="IPR019427">
    <property type="entry name" value="7TM_GPCR_serpentine_rcpt_Srw"/>
</dbReference>
<evidence type="ECO:0000256" key="2">
    <source>
        <dbReference type="ARBA" id="ARBA00010663"/>
    </source>
</evidence>
<feature type="transmembrane region" description="Helical" evidence="7">
    <location>
        <begin position="512"/>
        <end position="531"/>
    </location>
</feature>
<feature type="transmembrane region" description="Helical" evidence="7">
    <location>
        <begin position="136"/>
        <end position="156"/>
    </location>
</feature>
<evidence type="ECO:0000313" key="9">
    <source>
        <dbReference type="EMBL" id="VEN55249.1"/>
    </source>
</evidence>
<feature type="domain" description="G-protein coupled receptors family 1 profile" evidence="8">
    <location>
        <begin position="34"/>
        <end position="528"/>
    </location>
</feature>
<keyword evidence="4 7" id="KW-1133">Transmembrane helix</keyword>
<evidence type="ECO:0000259" key="8">
    <source>
        <dbReference type="PROSITE" id="PS50262"/>
    </source>
</evidence>
<evidence type="ECO:0000256" key="1">
    <source>
        <dbReference type="ARBA" id="ARBA00004370"/>
    </source>
</evidence>
<dbReference type="InterPro" id="IPR017452">
    <property type="entry name" value="GPCR_Rhodpsn_7TM"/>
</dbReference>
<sequence length="627" mass="72806">MDEEEDPLYDDLESSRFWVQKVLVPILLCLGIAGNTLTIMVLTRRRMRSSTNIYLSALAIADIFHLIFGFLLSFTHYKNIHDRKYELYWRFYGLTHWLCDAASATSAWLTVSFTLERYIAVCHPMKGKVFCTEGRAKSIIVIIYIFCLLTTVSTTFEYQLTFNEECLSRCKVLVEETSKDDAMSSDVITNMSVSSHIIQPPSYDIIKREGVDRYLQNQLKTILANCTNKPHIIYVPISPELLNVSSVRDGVTGVSQNRTKRQSNEATPGSLEDINPLPKAIQPMFFIESSSEIPTETQGRKAERSDRSYDETITKTNDRIEDTESIHNAEDIATLADAVKYDEKYQPDYEETEQNDTVDTITYNSFETNDNNSQDLQMTVENKNVTYKTYCCSKNLTIDVESTDLSKNRNYLNFIYWYSALFFGIIPLVLIATFNCFLIRAVYLSQQLRRVMTNSTENVLFTNERRITIILIGIVISFLVCNTPTSAHLIYYHFHKVTTARENNLMRILGNIFNLMLMLNAPCNFLIYCVLSKKFRTTFKKIFCERRKRKQLDGDTLLLASTRSNHTFNPYRDGLVKRKNFSEYRTPRNIEVTIYLFNRGKYVNTYQFCTRTNHLRSCFFSQRNTNW</sequence>
<dbReference type="SUPFAM" id="SSF81321">
    <property type="entry name" value="Family A G protein-coupled receptor-like"/>
    <property type="match status" value="2"/>
</dbReference>
<feature type="transmembrane region" description="Helical" evidence="7">
    <location>
        <begin position="415"/>
        <end position="443"/>
    </location>
</feature>
<evidence type="ECO:0000256" key="6">
    <source>
        <dbReference type="SAM" id="MobiDB-lite"/>
    </source>
</evidence>
<feature type="region of interest" description="Disordered" evidence="6">
    <location>
        <begin position="253"/>
        <end position="275"/>
    </location>
</feature>
<dbReference type="AlphaFoldDB" id="A0A653D4Z9"/>
<keyword evidence="5 7" id="KW-0472">Membrane</keyword>
<dbReference type="EMBL" id="CAACVG010010212">
    <property type="protein sequence ID" value="VEN55249.1"/>
    <property type="molecule type" value="Genomic_DNA"/>
</dbReference>
<dbReference type="InterPro" id="IPR052954">
    <property type="entry name" value="GPCR-Ligand_Int"/>
</dbReference>
<dbReference type="InterPro" id="IPR000276">
    <property type="entry name" value="GPCR_Rhodpsn"/>
</dbReference>
<protein>
    <recommendedName>
        <fullName evidence="8">G-protein coupled receptors family 1 profile domain-containing protein</fullName>
    </recommendedName>
</protein>
<dbReference type="Proteomes" id="UP000410492">
    <property type="component" value="Unassembled WGS sequence"/>
</dbReference>
<evidence type="ECO:0000313" key="10">
    <source>
        <dbReference type="Proteomes" id="UP000410492"/>
    </source>
</evidence>
<dbReference type="PANTHER" id="PTHR46641:SF22">
    <property type="entry name" value="PROCTOLIN RECEPTOR, ISOFORM A"/>
    <property type="match status" value="1"/>
</dbReference>
<feature type="transmembrane region" description="Helical" evidence="7">
    <location>
        <begin position="94"/>
        <end position="115"/>
    </location>
</feature>
<reference evidence="9 10" key="1">
    <citation type="submission" date="2019-01" db="EMBL/GenBank/DDBJ databases">
        <authorList>
            <person name="Sayadi A."/>
        </authorList>
    </citation>
    <scope>NUCLEOTIDE SEQUENCE [LARGE SCALE GENOMIC DNA]</scope>
</reference>
<proteinExistence type="inferred from homology"/>
<feature type="transmembrane region" description="Helical" evidence="7">
    <location>
        <begin position="54"/>
        <end position="74"/>
    </location>
</feature>
<evidence type="ECO:0000256" key="7">
    <source>
        <dbReference type="SAM" id="Phobius"/>
    </source>
</evidence>
<dbReference type="PRINTS" id="PR00237">
    <property type="entry name" value="GPCRRHODOPSN"/>
</dbReference>
<keyword evidence="10" id="KW-1185">Reference proteome</keyword>
<comment type="similarity">
    <text evidence="2">Belongs to the G-protein coupled receptor 1 family.</text>
</comment>
<dbReference type="CDD" id="cd14978">
    <property type="entry name" value="7tmA_FMRFamide_R-like"/>
    <property type="match status" value="1"/>
</dbReference>
<evidence type="ECO:0000256" key="5">
    <source>
        <dbReference type="ARBA" id="ARBA00023136"/>
    </source>
</evidence>
<feature type="transmembrane region" description="Helical" evidence="7">
    <location>
        <begin position="469"/>
        <end position="492"/>
    </location>
</feature>
<dbReference type="GO" id="GO:0016020">
    <property type="term" value="C:membrane"/>
    <property type="evidence" value="ECO:0007669"/>
    <property type="project" value="UniProtKB-SubCell"/>
</dbReference>
<evidence type="ECO:0000256" key="4">
    <source>
        <dbReference type="ARBA" id="ARBA00022989"/>
    </source>
</evidence>
<gene>
    <name evidence="9" type="ORF">CALMAC_LOCUS14480</name>
</gene>
<organism evidence="9 10">
    <name type="scientific">Callosobruchus maculatus</name>
    <name type="common">Southern cowpea weevil</name>
    <name type="synonym">Pulse bruchid</name>
    <dbReference type="NCBI Taxonomy" id="64391"/>
    <lineage>
        <taxon>Eukaryota</taxon>
        <taxon>Metazoa</taxon>
        <taxon>Ecdysozoa</taxon>
        <taxon>Arthropoda</taxon>
        <taxon>Hexapoda</taxon>
        <taxon>Insecta</taxon>
        <taxon>Pterygota</taxon>
        <taxon>Neoptera</taxon>
        <taxon>Endopterygota</taxon>
        <taxon>Coleoptera</taxon>
        <taxon>Polyphaga</taxon>
        <taxon>Cucujiformia</taxon>
        <taxon>Chrysomeloidea</taxon>
        <taxon>Chrysomelidae</taxon>
        <taxon>Bruchinae</taxon>
        <taxon>Bruchini</taxon>
        <taxon>Callosobruchus</taxon>
    </lineage>
</organism>
<dbReference type="Pfam" id="PF00001">
    <property type="entry name" value="7tm_1"/>
    <property type="match status" value="1"/>
</dbReference>
<accession>A0A653D4Z9</accession>
<dbReference type="PANTHER" id="PTHR46641">
    <property type="entry name" value="FMRFAMIDE RECEPTOR-RELATED"/>
    <property type="match status" value="1"/>
</dbReference>
<keyword evidence="3 7" id="KW-0812">Transmembrane</keyword>
<name>A0A653D4Z9_CALMS</name>
<comment type="subcellular location">
    <subcellularLocation>
        <location evidence="1">Membrane</location>
    </subcellularLocation>
</comment>
<evidence type="ECO:0000256" key="3">
    <source>
        <dbReference type="ARBA" id="ARBA00022692"/>
    </source>
</evidence>
<dbReference type="PROSITE" id="PS50262">
    <property type="entry name" value="G_PROTEIN_RECEP_F1_2"/>
    <property type="match status" value="1"/>
</dbReference>
<feature type="transmembrane region" description="Helical" evidence="7">
    <location>
        <begin position="22"/>
        <end position="42"/>
    </location>
</feature>